<protein>
    <recommendedName>
        <fullName evidence="9">C2H2-type domain-containing protein</fullName>
    </recommendedName>
</protein>
<evidence type="ECO:0000313" key="10">
    <source>
        <dbReference type="EMBL" id="KAH8100470.1"/>
    </source>
</evidence>
<dbReference type="PROSITE" id="PS00028">
    <property type="entry name" value="ZINC_FINGER_C2H2_1"/>
    <property type="match status" value="2"/>
</dbReference>
<dbReference type="PANTHER" id="PTHR24394:SF29">
    <property type="entry name" value="MYONEURIN"/>
    <property type="match status" value="1"/>
</dbReference>
<dbReference type="SUPFAM" id="SSF57667">
    <property type="entry name" value="beta-beta-alpha zinc fingers"/>
    <property type="match status" value="1"/>
</dbReference>
<dbReference type="PANTHER" id="PTHR24394">
    <property type="entry name" value="ZINC FINGER PROTEIN"/>
    <property type="match status" value="1"/>
</dbReference>
<feature type="domain" description="C2H2-type" evidence="9">
    <location>
        <begin position="271"/>
        <end position="301"/>
    </location>
</feature>
<feature type="compositionally biased region" description="Polar residues" evidence="8">
    <location>
        <begin position="217"/>
        <end position="227"/>
    </location>
</feature>
<evidence type="ECO:0000256" key="2">
    <source>
        <dbReference type="ARBA" id="ARBA00022723"/>
    </source>
</evidence>
<name>A0A8K0UN88_9AGAR</name>
<organism evidence="10 11">
    <name type="scientific">Cristinia sonorae</name>
    <dbReference type="NCBI Taxonomy" id="1940300"/>
    <lineage>
        <taxon>Eukaryota</taxon>
        <taxon>Fungi</taxon>
        <taxon>Dikarya</taxon>
        <taxon>Basidiomycota</taxon>
        <taxon>Agaricomycotina</taxon>
        <taxon>Agaricomycetes</taxon>
        <taxon>Agaricomycetidae</taxon>
        <taxon>Agaricales</taxon>
        <taxon>Pleurotineae</taxon>
        <taxon>Stephanosporaceae</taxon>
        <taxon>Cristinia</taxon>
    </lineage>
</organism>
<gene>
    <name evidence="10" type="ORF">BXZ70DRAFT_148403</name>
</gene>
<evidence type="ECO:0000256" key="4">
    <source>
        <dbReference type="ARBA" id="ARBA00022771"/>
    </source>
</evidence>
<dbReference type="Proteomes" id="UP000813824">
    <property type="component" value="Unassembled WGS sequence"/>
</dbReference>
<proteinExistence type="predicted"/>
<feature type="region of interest" description="Disordered" evidence="8">
    <location>
        <begin position="217"/>
        <end position="237"/>
    </location>
</feature>
<sequence length="338" mass="36700">MSSPVSQHYTPPQDFLDYNKADDQFAFDLAEFTKQPFDFTVDAFESDIDSLAFDPTFDSTAVNVGFADNGDIISFLRSDTPTRGVPSTITISSVSESNYDSHYADSLSSYGPSASPSSQYSANSLAEIDMEMCRLGVDNSSAYGGVMASADSDTSSPGSVSLASFSPPPAYHRGSFSDYEPMIPHRLRGPASDYPQVSRYTQSVMQTTVVPANMTAQLPGVSQSPSPLHSGPEDNDPKKKYPCHLCHRRFARQFNLKTHMQTHDPNRAKPHACDHPGCGRAFSRKHDLMRHTMSIHRSGATTTGQAIGVGSGARSRCDDCGRSYVGKDSDGCDCKEVK</sequence>
<dbReference type="EMBL" id="JAEVFJ010000015">
    <property type="protein sequence ID" value="KAH8100470.1"/>
    <property type="molecule type" value="Genomic_DNA"/>
</dbReference>
<keyword evidence="5" id="KW-0862">Zinc</keyword>
<evidence type="ECO:0000256" key="8">
    <source>
        <dbReference type="SAM" id="MobiDB-lite"/>
    </source>
</evidence>
<dbReference type="GO" id="GO:0000981">
    <property type="term" value="F:DNA-binding transcription factor activity, RNA polymerase II-specific"/>
    <property type="evidence" value="ECO:0007669"/>
    <property type="project" value="TreeGrafter"/>
</dbReference>
<dbReference type="InterPro" id="IPR036236">
    <property type="entry name" value="Znf_C2H2_sf"/>
</dbReference>
<keyword evidence="6" id="KW-0539">Nucleus</keyword>
<dbReference type="PROSITE" id="PS50157">
    <property type="entry name" value="ZINC_FINGER_C2H2_2"/>
    <property type="match status" value="2"/>
</dbReference>
<dbReference type="SMART" id="SM00355">
    <property type="entry name" value="ZnF_C2H2"/>
    <property type="match status" value="2"/>
</dbReference>
<keyword evidence="4 7" id="KW-0863">Zinc-finger</keyword>
<evidence type="ECO:0000256" key="3">
    <source>
        <dbReference type="ARBA" id="ARBA00022737"/>
    </source>
</evidence>
<evidence type="ECO:0000256" key="6">
    <source>
        <dbReference type="ARBA" id="ARBA00023242"/>
    </source>
</evidence>
<evidence type="ECO:0000313" key="11">
    <source>
        <dbReference type="Proteomes" id="UP000813824"/>
    </source>
</evidence>
<comment type="subcellular location">
    <subcellularLocation>
        <location evidence="1">Nucleus</location>
    </subcellularLocation>
</comment>
<evidence type="ECO:0000256" key="5">
    <source>
        <dbReference type="ARBA" id="ARBA00022833"/>
    </source>
</evidence>
<dbReference type="OrthoDB" id="8117402at2759"/>
<dbReference type="Gene3D" id="3.30.160.60">
    <property type="entry name" value="Classic Zinc Finger"/>
    <property type="match status" value="2"/>
</dbReference>
<accession>A0A8K0UN88</accession>
<evidence type="ECO:0000256" key="1">
    <source>
        <dbReference type="ARBA" id="ARBA00004123"/>
    </source>
</evidence>
<dbReference type="AlphaFoldDB" id="A0A8K0UN88"/>
<dbReference type="Pfam" id="PF00096">
    <property type="entry name" value="zf-C2H2"/>
    <property type="match status" value="2"/>
</dbReference>
<dbReference type="InterPro" id="IPR013087">
    <property type="entry name" value="Znf_C2H2_type"/>
</dbReference>
<reference evidence="10" key="1">
    <citation type="journal article" date="2021" name="New Phytol.">
        <title>Evolutionary innovations through gain and loss of genes in the ectomycorrhizal Boletales.</title>
        <authorList>
            <person name="Wu G."/>
            <person name="Miyauchi S."/>
            <person name="Morin E."/>
            <person name="Kuo A."/>
            <person name="Drula E."/>
            <person name="Varga T."/>
            <person name="Kohler A."/>
            <person name="Feng B."/>
            <person name="Cao Y."/>
            <person name="Lipzen A."/>
            <person name="Daum C."/>
            <person name="Hundley H."/>
            <person name="Pangilinan J."/>
            <person name="Johnson J."/>
            <person name="Barry K."/>
            <person name="LaButti K."/>
            <person name="Ng V."/>
            <person name="Ahrendt S."/>
            <person name="Min B."/>
            <person name="Choi I.G."/>
            <person name="Park H."/>
            <person name="Plett J.M."/>
            <person name="Magnuson J."/>
            <person name="Spatafora J.W."/>
            <person name="Nagy L.G."/>
            <person name="Henrissat B."/>
            <person name="Grigoriev I.V."/>
            <person name="Yang Z.L."/>
            <person name="Xu J."/>
            <person name="Martin F.M."/>
        </authorList>
    </citation>
    <scope>NUCLEOTIDE SEQUENCE</scope>
    <source>
        <strain evidence="10">KKN 215</strain>
    </source>
</reference>
<dbReference type="GO" id="GO:0005634">
    <property type="term" value="C:nucleus"/>
    <property type="evidence" value="ECO:0007669"/>
    <property type="project" value="UniProtKB-SubCell"/>
</dbReference>
<feature type="domain" description="C2H2-type" evidence="9">
    <location>
        <begin position="241"/>
        <end position="268"/>
    </location>
</feature>
<dbReference type="GO" id="GO:0008270">
    <property type="term" value="F:zinc ion binding"/>
    <property type="evidence" value="ECO:0007669"/>
    <property type="project" value="UniProtKB-KW"/>
</dbReference>
<comment type="caution">
    <text evidence="10">The sequence shown here is derived from an EMBL/GenBank/DDBJ whole genome shotgun (WGS) entry which is preliminary data.</text>
</comment>
<evidence type="ECO:0000256" key="7">
    <source>
        <dbReference type="PROSITE-ProRule" id="PRU00042"/>
    </source>
</evidence>
<keyword evidence="3" id="KW-0677">Repeat</keyword>
<keyword evidence="2" id="KW-0479">Metal-binding</keyword>
<evidence type="ECO:0000259" key="9">
    <source>
        <dbReference type="PROSITE" id="PS50157"/>
    </source>
</evidence>
<keyword evidence="11" id="KW-1185">Reference proteome</keyword>